<dbReference type="CDD" id="cd01574">
    <property type="entry name" value="PBP1_LacI"/>
    <property type="match status" value="1"/>
</dbReference>
<dbReference type="PANTHER" id="PTHR30146:SF153">
    <property type="entry name" value="LACTOSE OPERON REPRESSOR"/>
    <property type="match status" value="1"/>
</dbReference>
<dbReference type="InterPro" id="IPR046335">
    <property type="entry name" value="LacI/GalR-like_sensor"/>
</dbReference>
<evidence type="ECO:0000256" key="3">
    <source>
        <dbReference type="ARBA" id="ARBA00023163"/>
    </source>
</evidence>
<dbReference type="CDD" id="cd01392">
    <property type="entry name" value="HTH_LacI"/>
    <property type="match status" value="1"/>
</dbReference>
<dbReference type="SMART" id="SM00354">
    <property type="entry name" value="HTH_LACI"/>
    <property type="match status" value="1"/>
</dbReference>
<evidence type="ECO:0000256" key="2">
    <source>
        <dbReference type="ARBA" id="ARBA00023125"/>
    </source>
</evidence>
<evidence type="ECO:0000259" key="4">
    <source>
        <dbReference type="PROSITE" id="PS50932"/>
    </source>
</evidence>
<dbReference type="Pfam" id="PF13377">
    <property type="entry name" value="Peripla_BP_3"/>
    <property type="match status" value="1"/>
</dbReference>
<dbReference type="AlphaFoldDB" id="A0AAU7V988"/>
<dbReference type="InterPro" id="IPR010982">
    <property type="entry name" value="Lambda_DNA-bd_dom_sf"/>
</dbReference>
<keyword evidence="2 5" id="KW-0238">DNA-binding</keyword>
<dbReference type="Gene3D" id="1.10.260.40">
    <property type="entry name" value="lambda repressor-like DNA-binding domains"/>
    <property type="match status" value="1"/>
</dbReference>
<dbReference type="KEGG" id="sapp:SAC06_03665"/>
<dbReference type="PANTHER" id="PTHR30146">
    <property type="entry name" value="LACI-RELATED TRANSCRIPTIONAL REPRESSOR"/>
    <property type="match status" value="1"/>
</dbReference>
<dbReference type="InterPro" id="IPR028082">
    <property type="entry name" value="Peripla_BP_I"/>
</dbReference>
<dbReference type="EMBL" id="CP138335">
    <property type="protein sequence ID" value="XBW08666.1"/>
    <property type="molecule type" value="Genomic_DNA"/>
</dbReference>
<evidence type="ECO:0000256" key="1">
    <source>
        <dbReference type="ARBA" id="ARBA00023015"/>
    </source>
</evidence>
<dbReference type="GO" id="GO:0003700">
    <property type="term" value="F:DNA-binding transcription factor activity"/>
    <property type="evidence" value="ECO:0007669"/>
    <property type="project" value="TreeGrafter"/>
</dbReference>
<dbReference type="SUPFAM" id="SSF53822">
    <property type="entry name" value="Periplasmic binding protein-like I"/>
    <property type="match status" value="1"/>
</dbReference>
<dbReference type="RefSeq" id="WP_350258866.1">
    <property type="nucleotide sequence ID" value="NZ_CP138335.1"/>
</dbReference>
<dbReference type="PROSITE" id="PS50932">
    <property type="entry name" value="HTH_LACI_2"/>
    <property type="match status" value="1"/>
</dbReference>
<reference evidence="5" key="1">
    <citation type="submission" date="2023-11" db="EMBL/GenBank/DDBJ databases">
        <title>Scrofimicrobium hongkongense sp. nov., isolated from a patient with peritonitis.</title>
        <authorList>
            <person name="Lao H.Y."/>
            <person name="Wong A.Y.P."/>
            <person name="Ng T.L."/>
            <person name="Wong R.Y.L."/>
            <person name="Yau M.C.Y."/>
            <person name="Lam J.Y.W."/>
            <person name="Siu G.K.H."/>
        </authorList>
    </citation>
    <scope>NUCLEOTIDE SEQUENCE</scope>
    <source>
        <strain evidence="5">R131</strain>
    </source>
</reference>
<dbReference type="Pfam" id="PF00356">
    <property type="entry name" value="LacI"/>
    <property type="match status" value="1"/>
</dbReference>
<dbReference type="Gene3D" id="3.40.50.2300">
    <property type="match status" value="2"/>
</dbReference>
<feature type="domain" description="HTH lacI-type" evidence="4">
    <location>
        <begin position="14"/>
        <end position="68"/>
    </location>
</feature>
<evidence type="ECO:0000313" key="5">
    <source>
        <dbReference type="EMBL" id="XBW08666.1"/>
    </source>
</evidence>
<keyword evidence="1" id="KW-0805">Transcription regulation</keyword>
<dbReference type="InterPro" id="IPR000843">
    <property type="entry name" value="HTH_LacI"/>
</dbReference>
<gene>
    <name evidence="5" type="ORF">SAC06_03665</name>
</gene>
<dbReference type="GO" id="GO:0000976">
    <property type="term" value="F:transcription cis-regulatory region binding"/>
    <property type="evidence" value="ECO:0007669"/>
    <property type="project" value="TreeGrafter"/>
</dbReference>
<dbReference type="SUPFAM" id="SSF47413">
    <property type="entry name" value="lambda repressor-like DNA-binding domains"/>
    <property type="match status" value="1"/>
</dbReference>
<name>A0AAU7V988_9ACTO</name>
<organism evidence="5">
    <name type="scientific">Scrofimicrobium appendicitidis</name>
    <dbReference type="NCBI Taxonomy" id="3079930"/>
    <lineage>
        <taxon>Bacteria</taxon>
        <taxon>Bacillati</taxon>
        <taxon>Actinomycetota</taxon>
        <taxon>Actinomycetes</taxon>
        <taxon>Actinomycetales</taxon>
        <taxon>Actinomycetaceae</taxon>
        <taxon>Scrofimicrobium</taxon>
    </lineage>
</organism>
<accession>A0AAU7V988</accession>
<sequence>MAAGKKRGPKKRGPSIADVAKLAGVSAQTVSRVSTGHERVLPETRKKVLAAMHEIGYSPNSAARALRVGKFGTIGLIAQQFDRTGEILTTASVIRAAESLGYSISIIQVSNPNVDELQLASSRLSQQAIDGLIVVRAGLASAASLALPDHLPVVVSDSHLWEDFPSVIVDQAKGTRDAVNHLLSLGHKNVYHVTGDPDSAPALDRLEAWQNCLVEAGIVPFAAWRGDWTARSGYEAGKFIAKHPEITAVYCANDETAFGLLRSLQEEGVKVPQDVSVVGFDSIALSEYSFPPLTTVKPDYDAMGRQLMQRLVHEIENGRQHQIDRTVVATELVVRGSTAPPPNARR</sequence>
<keyword evidence="3" id="KW-0804">Transcription</keyword>
<protein>
    <submittedName>
        <fullName evidence="5">LacI family DNA-binding transcriptional regulator</fullName>
    </submittedName>
</protein>
<proteinExistence type="predicted"/>